<sequence length="133" mass="15313">MTYLQHLTGGIQVKRITIEYHDNSDVDVFKGYLIKDNLAIYAEQGLSTVLINVKPVNHNMSRYIESEYIGDLDKGKHVRDDFHYIKSLVNALNDMSGLELLENCGNINCSHVELDGQKIIEYSKYKERNQYAN</sequence>
<organism evidence="1 2">
    <name type="scientific">Bacillus velezensis</name>
    <dbReference type="NCBI Taxonomy" id="492670"/>
    <lineage>
        <taxon>Bacteria</taxon>
        <taxon>Bacillati</taxon>
        <taxon>Bacillota</taxon>
        <taxon>Bacilli</taxon>
        <taxon>Bacillales</taxon>
        <taxon>Bacillaceae</taxon>
        <taxon>Bacillus</taxon>
        <taxon>Bacillus amyloliquefaciens group</taxon>
    </lineage>
</organism>
<dbReference type="EMBL" id="CP030150">
    <property type="protein sequence ID" value="AWX71929.1"/>
    <property type="molecule type" value="Genomic_DNA"/>
</dbReference>
<gene>
    <name evidence="1" type="ORF">BVDSYZ_07795</name>
</gene>
<proteinExistence type="predicted"/>
<name>A0ABC8D7X3_BACVE</name>
<dbReference type="AlphaFoldDB" id="A0ABC8D7X3"/>
<evidence type="ECO:0000313" key="2">
    <source>
        <dbReference type="Proteomes" id="UP000250069"/>
    </source>
</evidence>
<dbReference type="Proteomes" id="UP000250069">
    <property type="component" value="Chromosome"/>
</dbReference>
<reference evidence="1 2" key="1">
    <citation type="submission" date="2018-06" db="EMBL/GenBank/DDBJ databases">
        <title>Complete Genome Sequence of Bacillus velezensis DSYZ, a Plant Growth-Promoting Rhizobacterium with Antifungal Activity.</title>
        <authorList>
            <person name="Du B."/>
            <person name="Ding Y."/>
            <person name="Liu K."/>
            <person name="Yao L."/>
            <person name="Wang C."/>
            <person name="Li H."/>
            <person name="Liu H."/>
        </authorList>
    </citation>
    <scope>NUCLEOTIDE SEQUENCE [LARGE SCALE GENOMIC DNA]</scope>
    <source>
        <strain evidence="1 2">DSYZ</strain>
    </source>
</reference>
<accession>A0ABC8D7X3</accession>
<evidence type="ECO:0000313" key="1">
    <source>
        <dbReference type="EMBL" id="AWX71929.1"/>
    </source>
</evidence>
<protein>
    <submittedName>
        <fullName evidence="1">Uncharacterized protein</fullName>
    </submittedName>
</protein>